<keyword evidence="4" id="KW-0804">Transcription</keyword>
<dbReference type="PANTHER" id="PTHR30126:SF39">
    <property type="entry name" value="HTH-TYPE TRANSCRIPTIONAL REGULATOR CYSL"/>
    <property type="match status" value="1"/>
</dbReference>
<keyword evidence="3" id="KW-0238">DNA-binding</keyword>
<dbReference type="SUPFAM" id="SSF46785">
    <property type="entry name" value="Winged helix' DNA-binding domain"/>
    <property type="match status" value="1"/>
</dbReference>
<evidence type="ECO:0000256" key="2">
    <source>
        <dbReference type="ARBA" id="ARBA00023015"/>
    </source>
</evidence>
<proteinExistence type="inferred from homology"/>
<reference evidence="6 7" key="1">
    <citation type="submission" date="2023-01" db="EMBL/GenBank/DDBJ databases">
        <title>Description of Helicobacter ibis sp. nov. isolated from faecal droppings of black-faced ibis (Theristicus melanopis).</title>
        <authorList>
            <person name="Lopez-Cantillo M."/>
            <person name="Vidal-Veuthey B."/>
            <person name="Mella A."/>
            <person name="De La Haba R."/>
            <person name="Collado L."/>
        </authorList>
    </citation>
    <scope>NUCLEOTIDE SEQUENCE [LARGE SCALE GENOMIC DNA]</scope>
    <source>
        <strain evidence="6 7">A82</strain>
    </source>
</reference>
<evidence type="ECO:0000313" key="7">
    <source>
        <dbReference type="Proteomes" id="UP001210261"/>
    </source>
</evidence>
<keyword evidence="2" id="KW-0805">Transcription regulation</keyword>
<dbReference type="RefSeq" id="WP_271021578.1">
    <property type="nucleotide sequence ID" value="NZ_JAQHXR010000003.1"/>
</dbReference>
<evidence type="ECO:0000256" key="4">
    <source>
        <dbReference type="ARBA" id="ARBA00023163"/>
    </source>
</evidence>
<dbReference type="Gene3D" id="1.10.10.10">
    <property type="entry name" value="Winged helix-like DNA-binding domain superfamily/Winged helix DNA-binding domain"/>
    <property type="match status" value="1"/>
</dbReference>
<sequence length="294" mass="33985">MRIRDIEVFLDILKTKSPTTTAENFKTTQPNISVIIKNLESIIGEVLFERKGKKLLPTSKALFLGSMWLEVVEKYYESFEVLGDDELHGELKIASTHTIGEYLLPSILFDFASEYQKIQINSQIHNTKECLKLLKNGDVDFVLVEGEISQNLAEKEGFIREVLQKDELVVACNDFLLASKPRYIDELLDRKWIFREYGSGLRDKFLDSIGDIQSEIPIFLEIDRISAIKNLVINKGAISVFSKLAIKDELESKKLFAIEIINLNPDRYFYSLRRKSTPFNKVISRFEKYMIDRI</sequence>
<dbReference type="InterPro" id="IPR005119">
    <property type="entry name" value="LysR_subst-bd"/>
</dbReference>
<comment type="caution">
    <text evidence="6">The sequence shown here is derived from an EMBL/GenBank/DDBJ whole genome shotgun (WGS) entry which is preliminary data.</text>
</comment>
<evidence type="ECO:0000259" key="5">
    <source>
        <dbReference type="PROSITE" id="PS50931"/>
    </source>
</evidence>
<keyword evidence="7" id="KW-1185">Reference proteome</keyword>
<dbReference type="Gene3D" id="3.40.190.10">
    <property type="entry name" value="Periplasmic binding protein-like II"/>
    <property type="match status" value="2"/>
</dbReference>
<dbReference type="PANTHER" id="PTHR30126">
    <property type="entry name" value="HTH-TYPE TRANSCRIPTIONAL REGULATOR"/>
    <property type="match status" value="1"/>
</dbReference>
<dbReference type="Pfam" id="PF00126">
    <property type="entry name" value="HTH_1"/>
    <property type="match status" value="1"/>
</dbReference>
<comment type="similarity">
    <text evidence="1">Belongs to the LysR transcriptional regulatory family.</text>
</comment>
<evidence type="ECO:0000313" key="6">
    <source>
        <dbReference type="EMBL" id="MDA3969247.1"/>
    </source>
</evidence>
<dbReference type="SUPFAM" id="SSF53850">
    <property type="entry name" value="Periplasmic binding protein-like II"/>
    <property type="match status" value="1"/>
</dbReference>
<feature type="domain" description="HTH lysR-type" evidence="5">
    <location>
        <begin position="1"/>
        <end position="58"/>
    </location>
</feature>
<evidence type="ECO:0000256" key="3">
    <source>
        <dbReference type="ARBA" id="ARBA00023125"/>
    </source>
</evidence>
<protein>
    <submittedName>
        <fullName evidence="6">LysR substrate-binding domain-containing protein</fullName>
    </submittedName>
</protein>
<organism evidence="6 7">
    <name type="scientific">Helicobacter ibis</name>
    <dbReference type="NCBI Taxonomy" id="2962633"/>
    <lineage>
        <taxon>Bacteria</taxon>
        <taxon>Pseudomonadati</taxon>
        <taxon>Campylobacterota</taxon>
        <taxon>Epsilonproteobacteria</taxon>
        <taxon>Campylobacterales</taxon>
        <taxon>Helicobacteraceae</taxon>
        <taxon>Helicobacter</taxon>
    </lineage>
</organism>
<dbReference type="InterPro" id="IPR036390">
    <property type="entry name" value="WH_DNA-bd_sf"/>
</dbReference>
<evidence type="ECO:0000256" key="1">
    <source>
        <dbReference type="ARBA" id="ARBA00009437"/>
    </source>
</evidence>
<dbReference type="Proteomes" id="UP001210261">
    <property type="component" value="Unassembled WGS sequence"/>
</dbReference>
<name>A0ABT4VEW5_9HELI</name>
<dbReference type="EMBL" id="JAQHXR010000003">
    <property type="protein sequence ID" value="MDA3969247.1"/>
    <property type="molecule type" value="Genomic_DNA"/>
</dbReference>
<dbReference type="PROSITE" id="PS50931">
    <property type="entry name" value="HTH_LYSR"/>
    <property type="match status" value="1"/>
</dbReference>
<accession>A0ABT4VEW5</accession>
<dbReference type="InterPro" id="IPR000847">
    <property type="entry name" value="LysR_HTH_N"/>
</dbReference>
<gene>
    <name evidence="6" type="ORF">PF021_06100</name>
</gene>
<dbReference type="InterPro" id="IPR036388">
    <property type="entry name" value="WH-like_DNA-bd_sf"/>
</dbReference>
<dbReference type="Pfam" id="PF03466">
    <property type="entry name" value="LysR_substrate"/>
    <property type="match status" value="1"/>
</dbReference>